<comment type="similarity">
    <text evidence="2">Belongs to the prokaryotic/mitochondrial release factor family. Mitochondrion-specific ribosomal protein mL62 subfamily.</text>
</comment>
<reference evidence="6 7" key="1">
    <citation type="journal article" date="2016" name="Nat. Commun.">
        <title>Extremotolerant tardigrade genome and improved radiotolerance of human cultured cells by tardigrade-unique protein.</title>
        <authorList>
            <person name="Hashimoto T."/>
            <person name="Horikawa D.D."/>
            <person name="Saito Y."/>
            <person name="Kuwahara H."/>
            <person name="Kozuka-Hata H."/>
            <person name="Shin-I T."/>
            <person name="Minakuchi Y."/>
            <person name="Ohishi K."/>
            <person name="Motoyama A."/>
            <person name="Aizu T."/>
            <person name="Enomoto A."/>
            <person name="Kondo K."/>
            <person name="Tanaka S."/>
            <person name="Hara Y."/>
            <person name="Koshikawa S."/>
            <person name="Sagara H."/>
            <person name="Miura T."/>
            <person name="Yokobori S."/>
            <person name="Miyagawa K."/>
            <person name="Suzuki Y."/>
            <person name="Kubo T."/>
            <person name="Oyama M."/>
            <person name="Kohara Y."/>
            <person name="Fujiyama A."/>
            <person name="Arakawa K."/>
            <person name="Katayama T."/>
            <person name="Toyoda A."/>
            <person name="Kunieda T."/>
        </authorList>
    </citation>
    <scope>NUCLEOTIDE SEQUENCE [LARGE SCALE GENOMIC DNA]</scope>
    <source>
        <strain evidence="6 7">YOKOZUNA-1</strain>
    </source>
</reference>
<evidence type="ECO:0000256" key="1">
    <source>
        <dbReference type="ARBA" id="ARBA00013260"/>
    </source>
</evidence>
<dbReference type="GO" id="GO:0004045">
    <property type="term" value="F:peptidyl-tRNA hydrolase activity"/>
    <property type="evidence" value="ECO:0007669"/>
    <property type="project" value="UniProtKB-EC"/>
</dbReference>
<gene>
    <name evidence="6" type="primary">RvY_00606-1</name>
    <name evidence="6" type="synonym">RvY_00606.1</name>
    <name evidence="6" type="ORF">RvY_00606</name>
</gene>
<dbReference type="InterPro" id="IPR052104">
    <property type="entry name" value="Mito_Release_Factor_mL62"/>
</dbReference>
<sequence length="196" mass="23056">MLPVISRLLRSSVPRVHHHCRCGFKSIYSLDKLYPNSKFDYTGADNQYREAAEKSETFHGYIPVEELQVSYSRSSGPGGQNVNKVNTKVDVRFDIEKAKWIPNHLKPLLREKHNTRITKEGEFFIQSDKTRSRDYNMADCLDKIRYIIRQLEHPEVEVTPEDEAIIAYRQRKAAAERLREKRDNSLKKEARRMDNF</sequence>
<evidence type="ECO:0000313" key="7">
    <source>
        <dbReference type="Proteomes" id="UP000186922"/>
    </source>
</evidence>
<dbReference type="GO" id="GO:0005762">
    <property type="term" value="C:mitochondrial large ribosomal subunit"/>
    <property type="evidence" value="ECO:0007669"/>
    <property type="project" value="TreeGrafter"/>
</dbReference>
<dbReference type="GO" id="GO:0016150">
    <property type="term" value="F:translation release factor activity, codon nonspecific"/>
    <property type="evidence" value="ECO:0007669"/>
    <property type="project" value="TreeGrafter"/>
</dbReference>
<comment type="caution">
    <text evidence="6">The sequence shown here is derived from an EMBL/GenBank/DDBJ whole genome shotgun (WGS) entry which is preliminary data.</text>
</comment>
<evidence type="ECO:0000256" key="3">
    <source>
        <dbReference type="ARBA" id="ARBA00039441"/>
    </source>
</evidence>
<evidence type="ECO:0000256" key="4">
    <source>
        <dbReference type="ARBA" id="ARBA00041531"/>
    </source>
</evidence>
<dbReference type="PANTHER" id="PTHR11075:SF54">
    <property type="entry name" value="LARGE RIBOSOMAL SUBUNIT PROTEIN ML62"/>
    <property type="match status" value="1"/>
</dbReference>
<dbReference type="AlphaFoldDB" id="A0A1D1UNR3"/>
<dbReference type="Pfam" id="PF00472">
    <property type="entry name" value="RF-1"/>
    <property type="match status" value="1"/>
</dbReference>
<dbReference type="STRING" id="947166.A0A1D1UNR3"/>
<organism evidence="6 7">
    <name type="scientific">Ramazzottius varieornatus</name>
    <name type="common">Water bear</name>
    <name type="synonym">Tardigrade</name>
    <dbReference type="NCBI Taxonomy" id="947166"/>
    <lineage>
        <taxon>Eukaryota</taxon>
        <taxon>Metazoa</taxon>
        <taxon>Ecdysozoa</taxon>
        <taxon>Tardigrada</taxon>
        <taxon>Eutardigrada</taxon>
        <taxon>Parachela</taxon>
        <taxon>Hypsibioidea</taxon>
        <taxon>Ramazzottiidae</taxon>
        <taxon>Ramazzottius</taxon>
    </lineage>
</organism>
<proteinExistence type="inferred from homology"/>
<feature type="domain" description="Prokaryotic-type class I peptide chain release factors" evidence="5">
    <location>
        <begin position="73"/>
        <end position="89"/>
    </location>
</feature>
<dbReference type="FunFam" id="3.30.160.20:FF:000046">
    <property type="entry name" value="Peptidyl-tRNA hydrolase ICT1"/>
    <property type="match status" value="1"/>
</dbReference>
<dbReference type="GO" id="GO:0070126">
    <property type="term" value="P:mitochondrial translational termination"/>
    <property type="evidence" value="ECO:0007669"/>
    <property type="project" value="TreeGrafter"/>
</dbReference>
<dbReference type="Proteomes" id="UP000186922">
    <property type="component" value="Unassembled WGS sequence"/>
</dbReference>
<keyword evidence="7" id="KW-1185">Reference proteome</keyword>
<protein>
    <recommendedName>
        <fullName evidence="3">Large ribosomal subunit protein mL62</fullName>
        <ecNumber evidence="1">3.1.1.29</ecNumber>
    </recommendedName>
    <alternativeName>
        <fullName evidence="4">Peptidyl-tRNA hydrolase ICT1, mitochondrial</fullName>
    </alternativeName>
</protein>
<dbReference type="OrthoDB" id="270639at2759"/>
<evidence type="ECO:0000259" key="5">
    <source>
        <dbReference type="PROSITE" id="PS00745"/>
    </source>
</evidence>
<dbReference type="Gene3D" id="3.30.160.20">
    <property type="match status" value="1"/>
</dbReference>
<accession>A0A1D1UNR3</accession>
<name>A0A1D1UNR3_RAMVA</name>
<dbReference type="EC" id="3.1.1.29" evidence="1"/>
<evidence type="ECO:0000256" key="2">
    <source>
        <dbReference type="ARBA" id="ARBA00038225"/>
    </source>
</evidence>
<dbReference type="PANTHER" id="PTHR11075">
    <property type="entry name" value="PEPTIDE CHAIN RELEASE FACTOR"/>
    <property type="match status" value="1"/>
</dbReference>
<evidence type="ECO:0000313" key="6">
    <source>
        <dbReference type="EMBL" id="GAU87808.1"/>
    </source>
</evidence>
<dbReference type="InterPro" id="IPR000352">
    <property type="entry name" value="Pep_chain_release_fac_I"/>
</dbReference>
<dbReference type="SUPFAM" id="SSF110916">
    <property type="entry name" value="Peptidyl-tRNA hydrolase domain-like"/>
    <property type="match status" value="1"/>
</dbReference>
<dbReference type="PROSITE" id="PS00745">
    <property type="entry name" value="RF_PROK_I"/>
    <property type="match status" value="1"/>
</dbReference>
<dbReference type="EMBL" id="BDGG01000001">
    <property type="protein sequence ID" value="GAU87808.1"/>
    <property type="molecule type" value="Genomic_DNA"/>
</dbReference>